<dbReference type="OrthoDB" id="448448at2759"/>
<dbReference type="AlphaFoldDB" id="A0A8K0DT89"/>
<dbReference type="Proteomes" id="UP000796880">
    <property type="component" value="Unassembled WGS sequence"/>
</dbReference>
<evidence type="ECO:0000313" key="1">
    <source>
        <dbReference type="EMBL" id="KAF3433425.1"/>
    </source>
</evidence>
<evidence type="ECO:0000313" key="2">
    <source>
        <dbReference type="Proteomes" id="UP000796880"/>
    </source>
</evidence>
<gene>
    <name evidence="1" type="ORF">FNV43_RR24527</name>
</gene>
<accession>A0A8K0DT89</accession>
<reference evidence="1" key="1">
    <citation type="submission" date="2020-03" db="EMBL/GenBank/DDBJ databases">
        <title>A high-quality chromosome-level genome assembly of a woody plant with both climbing and erect habits, Rhamnella rubrinervis.</title>
        <authorList>
            <person name="Lu Z."/>
            <person name="Yang Y."/>
            <person name="Zhu X."/>
            <person name="Sun Y."/>
        </authorList>
    </citation>
    <scope>NUCLEOTIDE SEQUENCE</scope>
    <source>
        <strain evidence="1">BYM</strain>
        <tissue evidence="1">Leaf</tissue>
    </source>
</reference>
<proteinExistence type="predicted"/>
<name>A0A8K0DT89_9ROSA</name>
<comment type="caution">
    <text evidence="1">The sequence shown here is derived from an EMBL/GenBank/DDBJ whole genome shotgun (WGS) entry which is preliminary data.</text>
</comment>
<sequence length="414" mass="47348">MVLIIKLEEHATFRSAHLRGPVTFMCGPNEFLCGSMSFLHNRGLFLSSRSSFLYEIDDTFMCNGDAFLHGLSAFFYILAFSCCKSAEKRVRIEGRFAMVALAVETLEIIEHGCMNNDPFYKSCFVLEESWDSCRPITYLLGFYTKGANGGEEQNFSFFTNVLKENSITKKALTWSAKLSPDKLSQMEIIGGFTPQNVDNLSFDVAAMEIALSVPYNLIRCMISVSKIELQSIPPCIKKATYLDFTKEQIRSYNELVVLVQQNILMADWYDPSHVEITNVGQDIQETMDILVENGLDPNLEEYAFIKYNLLYWGYCLRMTGILIGNQHPAVKLVILKALKEANKEDKHHKEDDSDANHIDECCAMTLLLFFPRKFSHVLAMFLVSKTNKWYQSTSDSRRFVRERIHTNQRASIFA</sequence>
<protein>
    <submittedName>
        <fullName evidence="1">Uncharacterized protein</fullName>
    </submittedName>
</protein>
<organism evidence="1 2">
    <name type="scientific">Rhamnella rubrinervis</name>
    <dbReference type="NCBI Taxonomy" id="2594499"/>
    <lineage>
        <taxon>Eukaryota</taxon>
        <taxon>Viridiplantae</taxon>
        <taxon>Streptophyta</taxon>
        <taxon>Embryophyta</taxon>
        <taxon>Tracheophyta</taxon>
        <taxon>Spermatophyta</taxon>
        <taxon>Magnoliopsida</taxon>
        <taxon>eudicotyledons</taxon>
        <taxon>Gunneridae</taxon>
        <taxon>Pentapetalae</taxon>
        <taxon>rosids</taxon>
        <taxon>fabids</taxon>
        <taxon>Rosales</taxon>
        <taxon>Rhamnaceae</taxon>
        <taxon>rhamnoid group</taxon>
        <taxon>Rhamneae</taxon>
        <taxon>Rhamnella</taxon>
    </lineage>
</organism>
<keyword evidence="2" id="KW-1185">Reference proteome</keyword>
<dbReference type="EMBL" id="VOIH02000011">
    <property type="protein sequence ID" value="KAF3433425.1"/>
    <property type="molecule type" value="Genomic_DNA"/>
</dbReference>